<name>A0A5A7V695_CUCMM</name>
<dbReference type="OrthoDB" id="2014122at2759"/>
<evidence type="ECO:0000313" key="4">
    <source>
        <dbReference type="EMBL" id="KAA0062784.1"/>
    </source>
</evidence>
<sequence>MEIINVVVNDFKSNANQFNIEDDETYVTPEVISTPLDEMPKGESQLDSAKTDSNITDEVINNETVLVPSAHVKKNHPSSSIIGDLSAGITTKSKEKINAMQEELLQFKRNNVWTLVPKPDGVNVIGTKGEIDKTLFINRTNTDLIVTQIYVDDIIFGGFPKTLVDNFINIMKSEFEMSLVGELSCFLGLQIKQGSEGMFISQEKYAKNLVKKFGLDQSQHKRTLVATHAKITKDMVGTEVDHKLYRSMIRSLLYLTASRPDIAYAVGICAQYQSDPRSADDRKSTSGGCFFLGNNLVSWFSKKQNCVSLSTAEAGTYKSTEEVSEPPSPRAAVHGIRVHIPSGSTKSLHEETVSENVMKNVETAPAASEAHLSNMDSDDLDDVPLARLVKKVTAPHPVPKIINDNVLSDQSQESSSSEGVFVPTPDLRQTSSIELGPSLYTSPIQPPIPNIAAPTDSEDVPSAPSEGGTEAPNEQNDTPPDNVDDVEPKIPFNIPSVPIDVISFHLEENAGLSKTISDVSSFYPQLIREFVVNLPTDFNDPSSPNYQTVHIRSFKFLITSAVINGFLACEWYTCCWLSVKYAILHKIGIANWFPSSHASSVFAALGAFLYRICNDDRVDAGAFIYNQLLRHVGSFGVKLLIALPRFFSGLLLHLDAAILITSDVPCPDPKTLSLSYRLFQGVMCLT</sequence>
<organism evidence="4 5">
    <name type="scientific">Cucumis melo var. makuwa</name>
    <name type="common">Oriental melon</name>
    <dbReference type="NCBI Taxonomy" id="1194695"/>
    <lineage>
        <taxon>Eukaryota</taxon>
        <taxon>Viridiplantae</taxon>
        <taxon>Streptophyta</taxon>
        <taxon>Embryophyta</taxon>
        <taxon>Tracheophyta</taxon>
        <taxon>Spermatophyta</taxon>
        <taxon>Magnoliopsida</taxon>
        <taxon>eudicotyledons</taxon>
        <taxon>Gunneridae</taxon>
        <taxon>Pentapetalae</taxon>
        <taxon>rosids</taxon>
        <taxon>fabids</taxon>
        <taxon>Cucurbitales</taxon>
        <taxon>Cucurbitaceae</taxon>
        <taxon>Benincaseae</taxon>
        <taxon>Cucumis</taxon>
    </lineage>
</organism>
<accession>A0A5A7V695</accession>
<feature type="region of interest" description="Disordered" evidence="1">
    <location>
        <begin position="399"/>
        <end position="489"/>
    </location>
</feature>
<dbReference type="Pfam" id="PF20167">
    <property type="entry name" value="Transposase_32"/>
    <property type="match status" value="1"/>
</dbReference>
<feature type="domain" description="Reverse transcriptase Ty1/copia-type" evidence="2">
    <location>
        <begin position="132"/>
        <end position="223"/>
    </location>
</feature>
<evidence type="ECO:0000259" key="3">
    <source>
        <dbReference type="Pfam" id="PF20167"/>
    </source>
</evidence>
<dbReference type="Proteomes" id="UP000321393">
    <property type="component" value="Unassembled WGS sequence"/>
</dbReference>
<evidence type="ECO:0000256" key="1">
    <source>
        <dbReference type="SAM" id="MobiDB-lite"/>
    </source>
</evidence>
<reference evidence="4 5" key="1">
    <citation type="submission" date="2019-08" db="EMBL/GenBank/DDBJ databases">
        <title>Draft genome sequences of two oriental melons (Cucumis melo L. var makuwa).</title>
        <authorList>
            <person name="Kwon S.-Y."/>
        </authorList>
    </citation>
    <scope>NUCLEOTIDE SEQUENCE [LARGE SCALE GENOMIC DNA]</scope>
    <source>
        <strain evidence="5">cv. SW 3</strain>
        <tissue evidence="4">Leaf</tissue>
    </source>
</reference>
<protein>
    <submittedName>
        <fullName evidence="4">Mitochondrial protein</fullName>
    </submittedName>
</protein>
<comment type="caution">
    <text evidence="4">The sequence shown here is derived from an EMBL/GenBank/DDBJ whole genome shotgun (WGS) entry which is preliminary data.</text>
</comment>
<dbReference type="PANTHER" id="PTHR11439">
    <property type="entry name" value="GAG-POL-RELATED RETROTRANSPOSON"/>
    <property type="match status" value="1"/>
</dbReference>
<evidence type="ECO:0000313" key="5">
    <source>
        <dbReference type="Proteomes" id="UP000321393"/>
    </source>
</evidence>
<dbReference type="EMBL" id="SSTE01004182">
    <property type="protein sequence ID" value="KAA0062784.1"/>
    <property type="molecule type" value="Genomic_DNA"/>
</dbReference>
<feature type="domain" description="Putative plant transposon protein" evidence="3">
    <location>
        <begin position="510"/>
        <end position="650"/>
    </location>
</feature>
<dbReference type="InterPro" id="IPR013103">
    <property type="entry name" value="RVT_2"/>
</dbReference>
<gene>
    <name evidence="4" type="ORF">E6C27_scaffold382G001280</name>
</gene>
<dbReference type="InterPro" id="IPR046796">
    <property type="entry name" value="Transposase_32_dom"/>
</dbReference>
<dbReference type="Pfam" id="PF07727">
    <property type="entry name" value="RVT_2"/>
    <property type="match status" value="1"/>
</dbReference>
<evidence type="ECO:0000259" key="2">
    <source>
        <dbReference type="Pfam" id="PF07727"/>
    </source>
</evidence>
<feature type="compositionally biased region" description="Low complexity" evidence="1">
    <location>
        <begin position="408"/>
        <end position="418"/>
    </location>
</feature>
<dbReference type="CDD" id="cd09272">
    <property type="entry name" value="RNase_HI_RT_Ty1"/>
    <property type="match status" value="1"/>
</dbReference>
<dbReference type="PANTHER" id="PTHR11439:SF463">
    <property type="entry name" value="REVERSE TRANSCRIPTASE TY1_COPIA-TYPE DOMAIN-CONTAINING PROTEIN"/>
    <property type="match status" value="1"/>
</dbReference>
<proteinExistence type="predicted"/>
<dbReference type="AlphaFoldDB" id="A0A5A7V695"/>